<evidence type="ECO:0000313" key="2">
    <source>
        <dbReference type="EMBL" id="KPJ19092.1"/>
    </source>
</evidence>
<reference evidence="2 3" key="1">
    <citation type="journal article" date="2015" name="Nat. Commun.">
        <title>Outbred genome sequencing and CRISPR/Cas9 gene editing in butterflies.</title>
        <authorList>
            <person name="Li X."/>
            <person name="Fan D."/>
            <person name="Zhang W."/>
            <person name="Liu G."/>
            <person name="Zhang L."/>
            <person name="Zhao L."/>
            <person name="Fang X."/>
            <person name="Chen L."/>
            <person name="Dong Y."/>
            <person name="Chen Y."/>
            <person name="Ding Y."/>
            <person name="Zhao R."/>
            <person name="Feng M."/>
            <person name="Zhu Y."/>
            <person name="Feng Y."/>
            <person name="Jiang X."/>
            <person name="Zhu D."/>
            <person name="Xiang H."/>
            <person name="Feng X."/>
            <person name="Li S."/>
            <person name="Wang J."/>
            <person name="Zhang G."/>
            <person name="Kronforst M.R."/>
            <person name="Wang W."/>
        </authorList>
    </citation>
    <scope>NUCLEOTIDE SEQUENCE [LARGE SCALE GENOMIC DNA]</scope>
    <source>
        <strain evidence="2">Ya'a_city_454_Pm</strain>
        <tissue evidence="2">Whole body</tissue>
    </source>
</reference>
<dbReference type="InterPro" id="IPR004302">
    <property type="entry name" value="Cellulose/chitin-bd_N"/>
</dbReference>
<evidence type="ECO:0000313" key="3">
    <source>
        <dbReference type="Proteomes" id="UP000053240"/>
    </source>
</evidence>
<dbReference type="Proteomes" id="UP000053240">
    <property type="component" value="Unassembled WGS sequence"/>
</dbReference>
<dbReference type="AlphaFoldDB" id="A0A194RNK7"/>
<evidence type="ECO:0000259" key="1">
    <source>
        <dbReference type="Pfam" id="PF03067"/>
    </source>
</evidence>
<sequence>MRYRPLRKIYALFLKDPKSYGFGNTAEDRPFHNAAVRGKSTSSSHLFLIRKGWRSEDINAVAALFSHTGYMLGSARHGAEGHGRLMDPPARNSMWRFGFPNPVNYNDNELFCGGYAVQWEQNGGRCGVCGDAVHLSEPRPHEAGGMFGKGIITRHYSVGQEIEVEIELTANHLGTFIMKLCPNNNPKQEATQECFDRYPLYISGTREDRFLIPLDTAKKDTFRYRVRLPPYVTCTQCVLQWTYHTGNMWGICPNGTEAVGCGRSETFRNCADVSVITSTGGLPPAFAGDLRRDNPFLLYYRDYHMPQNVFPLVVRNLRKDYKKAPLRVISNDIESSTEEDLYIGPLVIRDQVCVPSEGFRVIPGMLNWCQTNCLRYPPNCPDSLCHCPQVCEAIGDLEGRDGADVYCMDLCIVYPPKCPKHRCRCY</sequence>
<dbReference type="InParanoid" id="A0A194RNK7"/>
<organism evidence="2 3">
    <name type="scientific">Papilio machaon</name>
    <name type="common">Old World swallowtail butterfly</name>
    <dbReference type="NCBI Taxonomy" id="76193"/>
    <lineage>
        <taxon>Eukaryota</taxon>
        <taxon>Metazoa</taxon>
        <taxon>Ecdysozoa</taxon>
        <taxon>Arthropoda</taxon>
        <taxon>Hexapoda</taxon>
        <taxon>Insecta</taxon>
        <taxon>Pterygota</taxon>
        <taxon>Neoptera</taxon>
        <taxon>Endopterygota</taxon>
        <taxon>Lepidoptera</taxon>
        <taxon>Glossata</taxon>
        <taxon>Ditrysia</taxon>
        <taxon>Papilionoidea</taxon>
        <taxon>Papilionidae</taxon>
        <taxon>Papilioninae</taxon>
        <taxon>Papilio</taxon>
    </lineage>
</organism>
<proteinExistence type="predicted"/>
<dbReference type="EMBL" id="KQ459984">
    <property type="protein sequence ID" value="KPJ19092.1"/>
    <property type="molecule type" value="Genomic_DNA"/>
</dbReference>
<protein>
    <recommendedName>
        <fullName evidence="1">Chitin-binding type-4 domain-containing protein</fullName>
    </recommendedName>
</protein>
<accession>A0A194RNK7</accession>
<gene>
    <name evidence="2" type="ORF">RR48_12603</name>
</gene>
<feature type="domain" description="Chitin-binding type-4" evidence="1">
    <location>
        <begin position="82"/>
        <end position="273"/>
    </location>
</feature>
<name>A0A194RNK7_PAPMA</name>
<keyword evidence="3" id="KW-1185">Reference proteome</keyword>
<dbReference type="STRING" id="76193.A0A194RNK7"/>
<dbReference type="Pfam" id="PF03067">
    <property type="entry name" value="LPMO_10"/>
    <property type="match status" value="1"/>
</dbReference>